<feature type="compositionally biased region" description="Polar residues" evidence="1">
    <location>
        <begin position="567"/>
        <end position="585"/>
    </location>
</feature>
<dbReference type="AlphaFoldDB" id="A0AAD1R8E8"/>
<keyword evidence="2" id="KW-0675">Receptor</keyword>
<reference evidence="2" key="1">
    <citation type="submission" date="2022-03" db="EMBL/GenBank/DDBJ databases">
        <authorList>
            <person name="Alioto T."/>
            <person name="Alioto T."/>
            <person name="Gomez Garrido J."/>
        </authorList>
    </citation>
    <scope>NUCLEOTIDE SEQUENCE</scope>
</reference>
<organism evidence="2 3">
    <name type="scientific">Pelobates cultripes</name>
    <name type="common">Western spadefoot toad</name>
    <dbReference type="NCBI Taxonomy" id="61616"/>
    <lineage>
        <taxon>Eukaryota</taxon>
        <taxon>Metazoa</taxon>
        <taxon>Chordata</taxon>
        <taxon>Craniata</taxon>
        <taxon>Vertebrata</taxon>
        <taxon>Euteleostomi</taxon>
        <taxon>Amphibia</taxon>
        <taxon>Batrachia</taxon>
        <taxon>Anura</taxon>
        <taxon>Pelobatoidea</taxon>
        <taxon>Pelobatidae</taxon>
        <taxon>Pelobates</taxon>
    </lineage>
</organism>
<dbReference type="PANTHER" id="PTHR16131">
    <property type="entry name" value="LIGAND-DEPENDENT NUCLEAR RECEPTOR-INTERACTING FACTOR 1"/>
    <property type="match status" value="1"/>
</dbReference>
<dbReference type="GO" id="GO:0006355">
    <property type="term" value="P:regulation of DNA-templated transcription"/>
    <property type="evidence" value="ECO:0007669"/>
    <property type="project" value="InterPro"/>
</dbReference>
<dbReference type="GO" id="GO:0042974">
    <property type="term" value="F:nuclear retinoic acid receptor binding"/>
    <property type="evidence" value="ECO:0007669"/>
    <property type="project" value="InterPro"/>
</dbReference>
<evidence type="ECO:0000256" key="1">
    <source>
        <dbReference type="SAM" id="MobiDB-lite"/>
    </source>
</evidence>
<gene>
    <name evidence="2" type="ORF">PECUL_23A018717</name>
</gene>
<accession>A0AAD1R8E8</accession>
<keyword evidence="3" id="KW-1185">Reference proteome</keyword>
<dbReference type="EMBL" id="OW240912">
    <property type="protein sequence ID" value="CAH2225973.1"/>
    <property type="molecule type" value="Genomic_DNA"/>
</dbReference>
<dbReference type="Proteomes" id="UP001295444">
    <property type="component" value="Chromosome 01"/>
</dbReference>
<name>A0AAD1R8E8_PELCU</name>
<dbReference type="PANTHER" id="PTHR16131:SF2">
    <property type="entry name" value="LIGAND-DEPENDENT NUCLEAR RECEPTOR-INTERACTING FACTOR 1"/>
    <property type="match status" value="1"/>
</dbReference>
<protein>
    <submittedName>
        <fullName evidence="2">Ligand-dependent nuclear receptor-interacting factor 1</fullName>
    </submittedName>
</protein>
<proteinExistence type="predicted"/>
<feature type="region of interest" description="Disordered" evidence="1">
    <location>
        <begin position="567"/>
        <end position="600"/>
    </location>
</feature>
<dbReference type="Pfam" id="PF15741">
    <property type="entry name" value="LRIF1"/>
    <property type="match status" value="1"/>
</dbReference>
<sequence>MPVADCCATGSLYNGKKYSKSHAMKPDPHNTQASKCLTGCVYQVVQTTGSERKNVLKLIPVSNSLGNFFPLVQPAVIQNGSPVNGNLPAGFTVATPVRNITLPSPVRLPVVQQPGFGNYIITTTGNLKVPLETVQVDNKATNLQNTTVILEKSHVSTVSGPQLGNQTFVMMNPKSPPFAMQSSPKLPSGHHLQIPANAEVKSVPASLLPSAIQQKILAAASSNDASKNPSVIYVSPVNTVRTLVTNPLSPVYPKQGQSGISPVAIASTNMQNVGGNQQSGSTGSPKAPMKWIVQENNNSAACLVPVKSSNDTASKILKILSGKHSEETNIANILPTHNNPVASNSNVIHIKDNALVMYNNKIYLLAKRGSDVFNAQPPQANSPDKSSDSMKDISNKVVEVVLSKNKVSKQDSSSTVSPCSDTSVPLDVKTQMTDLQHTIKQELNPRTLLGVSCLEDTVLAQTSFTISKDSKACPPKVEDTVNVKPTSKIASQRAVNIQSQKMQTNVFPPVKNNHSLQLNRVTDQSLRLKFGLIKKEKVFLKRLPLLRPKKSSQGSVLSNQSWKNNYTKSNNIVTDNSGTTSTNSEDQAEMLHNKRKSSPDTQINAKRIALDSLDLVEDSDAGSDLFFLGKTKVLQENSTAEESTSSMSPFYPLEPILPFSPLSSSISGMTSSTPTIIHQAYSTPSKVASSTSGRLCISAADLDDTIRDEKIWRLKELLKEREEALEAIRRQRNT</sequence>
<dbReference type="InterPro" id="IPR026191">
    <property type="entry name" value="LRIF1"/>
</dbReference>
<evidence type="ECO:0000313" key="2">
    <source>
        <dbReference type="EMBL" id="CAH2225973.1"/>
    </source>
</evidence>
<evidence type="ECO:0000313" key="3">
    <source>
        <dbReference type="Proteomes" id="UP001295444"/>
    </source>
</evidence>